<dbReference type="Gene3D" id="3.60.110.10">
    <property type="entry name" value="Carbon-nitrogen hydrolase"/>
    <property type="match status" value="1"/>
</dbReference>
<dbReference type="PANTHER" id="PTHR43674:SF2">
    <property type="entry name" value="BETA-UREIDOPROPIONASE"/>
    <property type="match status" value="1"/>
</dbReference>
<gene>
    <name evidence="3" type="ORF">ABUW04_14295</name>
</gene>
<dbReference type="EMBL" id="JBEUKS010000004">
    <property type="protein sequence ID" value="MFC1439429.1"/>
    <property type="molecule type" value="Genomic_DNA"/>
</dbReference>
<evidence type="ECO:0000313" key="4">
    <source>
        <dbReference type="Proteomes" id="UP001592581"/>
    </source>
</evidence>
<dbReference type="CDD" id="cd07197">
    <property type="entry name" value="nitrilase"/>
    <property type="match status" value="1"/>
</dbReference>
<evidence type="ECO:0000256" key="1">
    <source>
        <dbReference type="ARBA" id="ARBA00022801"/>
    </source>
</evidence>
<evidence type="ECO:0000259" key="2">
    <source>
        <dbReference type="PROSITE" id="PS50263"/>
    </source>
</evidence>
<accession>A0ABV6XMC6</accession>
<dbReference type="InterPro" id="IPR003010">
    <property type="entry name" value="C-N_Hydrolase"/>
</dbReference>
<dbReference type="PANTHER" id="PTHR43674">
    <property type="entry name" value="NITRILASE C965.09-RELATED"/>
    <property type="match status" value="1"/>
</dbReference>
<dbReference type="InterPro" id="IPR036526">
    <property type="entry name" value="C-N_Hydrolase_sf"/>
</dbReference>
<evidence type="ECO:0000313" key="3">
    <source>
        <dbReference type="EMBL" id="MFC1439429.1"/>
    </source>
</evidence>
<dbReference type="RefSeq" id="WP_380564858.1">
    <property type="nucleotide sequence ID" value="NZ_JBEUKS010000004.1"/>
</dbReference>
<keyword evidence="1 3" id="KW-0378">Hydrolase</keyword>
<comment type="caution">
    <text evidence="3">The sequence shown here is derived from an EMBL/GenBank/DDBJ whole genome shotgun (WGS) entry which is preliminary data.</text>
</comment>
<dbReference type="GO" id="GO:0016787">
    <property type="term" value="F:hydrolase activity"/>
    <property type="evidence" value="ECO:0007669"/>
    <property type="project" value="UniProtKB-KW"/>
</dbReference>
<dbReference type="Proteomes" id="UP001592581">
    <property type="component" value="Unassembled WGS sequence"/>
</dbReference>
<organism evidence="3 4">
    <name type="scientific">Streptacidiphilus jeojiensis</name>
    <dbReference type="NCBI Taxonomy" id="3229225"/>
    <lineage>
        <taxon>Bacteria</taxon>
        <taxon>Bacillati</taxon>
        <taxon>Actinomycetota</taxon>
        <taxon>Actinomycetes</taxon>
        <taxon>Kitasatosporales</taxon>
        <taxon>Streptomycetaceae</taxon>
        <taxon>Streptacidiphilus</taxon>
    </lineage>
</organism>
<feature type="domain" description="CN hydrolase" evidence="2">
    <location>
        <begin position="1"/>
        <end position="222"/>
    </location>
</feature>
<sequence>MSYGIAVNAVAHAEAVRAAGARVVVFPELSLTGYEFDAPAVAVDDPRLGPIVDACAQSGTLALVGAPVDDPDGRSYIAVLAIDGAGATVVYRKVHVHSSEAGRFSPGPDVPAVVEVDGWRLGLAVCRDTGVPGHAAALAAEGMDVYVAGILDHRRDAAVPPERARRIAGEHGVWVAFAGFAGSTGEGFDEALGCSGIWAPDGRVLAQAGPEVGGIARAALNRGGAVRTAEGPASGGADAGPA</sequence>
<dbReference type="SUPFAM" id="SSF56317">
    <property type="entry name" value="Carbon-nitrogen hydrolase"/>
    <property type="match status" value="1"/>
</dbReference>
<reference evidence="3 4" key="1">
    <citation type="submission" date="2024-06" db="EMBL/GenBank/DDBJ databases">
        <authorList>
            <person name="Lee S.D."/>
        </authorList>
    </citation>
    <scope>NUCLEOTIDE SEQUENCE [LARGE SCALE GENOMIC DNA]</scope>
    <source>
        <strain evidence="3 4">N1-10</strain>
    </source>
</reference>
<dbReference type="PROSITE" id="PS50263">
    <property type="entry name" value="CN_HYDROLASE"/>
    <property type="match status" value="1"/>
</dbReference>
<protein>
    <submittedName>
        <fullName evidence="3">Carbon-nitrogen hydrolase family protein</fullName>
    </submittedName>
</protein>
<proteinExistence type="predicted"/>
<dbReference type="InterPro" id="IPR050345">
    <property type="entry name" value="Aliph_Amidase/BUP"/>
</dbReference>
<dbReference type="Pfam" id="PF00795">
    <property type="entry name" value="CN_hydrolase"/>
    <property type="match status" value="1"/>
</dbReference>
<name>A0ABV6XMC6_9ACTN</name>
<keyword evidence="4" id="KW-1185">Reference proteome</keyword>